<feature type="region of interest" description="Disordered" evidence="1">
    <location>
        <begin position="383"/>
        <end position="424"/>
    </location>
</feature>
<evidence type="ECO:0000259" key="3">
    <source>
        <dbReference type="Pfam" id="PF13456"/>
    </source>
</evidence>
<organism evidence="4 5">
    <name type="scientific">Brassica cretica</name>
    <name type="common">Mustard</name>
    <dbReference type="NCBI Taxonomy" id="69181"/>
    <lineage>
        <taxon>Eukaryota</taxon>
        <taxon>Viridiplantae</taxon>
        <taxon>Streptophyta</taxon>
        <taxon>Embryophyta</taxon>
        <taxon>Tracheophyta</taxon>
        <taxon>Spermatophyta</taxon>
        <taxon>Magnoliopsida</taxon>
        <taxon>eudicotyledons</taxon>
        <taxon>Gunneridae</taxon>
        <taxon>Pentapetalae</taxon>
        <taxon>rosids</taxon>
        <taxon>malvids</taxon>
        <taxon>Brassicales</taxon>
        <taxon>Brassicaceae</taxon>
        <taxon>Brassiceae</taxon>
        <taxon>Brassica</taxon>
    </lineage>
</organism>
<gene>
    <name evidence="4" type="ORF">DY000_02037289</name>
</gene>
<dbReference type="InterPro" id="IPR009060">
    <property type="entry name" value="UBA-like_sf"/>
</dbReference>
<feature type="domain" description="RNase H type-1" evidence="3">
    <location>
        <begin position="918"/>
        <end position="980"/>
    </location>
</feature>
<proteinExistence type="predicted"/>
<comment type="caution">
    <text evidence="4">The sequence shown here is derived from an EMBL/GenBank/DDBJ whole genome shotgun (WGS) entry which is preliminary data.</text>
</comment>
<feature type="compositionally biased region" description="Gly residues" evidence="1">
    <location>
        <begin position="1"/>
        <end position="16"/>
    </location>
</feature>
<feature type="compositionally biased region" description="Basic and acidic residues" evidence="1">
    <location>
        <begin position="398"/>
        <end position="414"/>
    </location>
</feature>
<dbReference type="PANTHER" id="PTHR46445:SF4">
    <property type="entry name" value="PUTATIVE (DUF1296)-RELATED"/>
    <property type="match status" value="1"/>
</dbReference>
<keyword evidence="5" id="KW-1185">Reference proteome</keyword>
<feature type="compositionally biased region" description="Low complexity" evidence="1">
    <location>
        <begin position="721"/>
        <end position="735"/>
    </location>
</feature>
<evidence type="ECO:0008006" key="6">
    <source>
        <dbReference type="Google" id="ProtNLM"/>
    </source>
</evidence>
<dbReference type="EMBL" id="QGKV02001507">
    <property type="protein sequence ID" value="KAF3530660.1"/>
    <property type="molecule type" value="Genomic_DNA"/>
</dbReference>
<feature type="region of interest" description="Disordered" evidence="1">
    <location>
        <begin position="65"/>
        <end position="337"/>
    </location>
</feature>
<evidence type="ECO:0000313" key="5">
    <source>
        <dbReference type="Proteomes" id="UP000266723"/>
    </source>
</evidence>
<feature type="compositionally biased region" description="Polar residues" evidence="1">
    <location>
        <begin position="483"/>
        <end position="502"/>
    </location>
</feature>
<evidence type="ECO:0000313" key="4">
    <source>
        <dbReference type="EMBL" id="KAF3530660.1"/>
    </source>
</evidence>
<dbReference type="PANTHER" id="PTHR46445">
    <property type="entry name" value="RNA POLYMERASE II DEGRADATION FACTOR-LIKE PROTEIN (DUF1296)"/>
    <property type="match status" value="1"/>
</dbReference>
<evidence type="ECO:0000256" key="1">
    <source>
        <dbReference type="SAM" id="MobiDB-lite"/>
    </source>
</evidence>
<dbReference type="Pfam" id="PF06972">
    <property type="entry name" value="GIP1_N"/>
    <property type="match status" value="1"/>
</dbReference>
<name>A0ABQ7BFD4_BRACR</name>
<reference evidence="4 5" key="1">
    <citation type="journal article" date="2020" name="BMC Genomics">
        <title>Intraspecific diversification of the crop wild relative Brassica cretica Lam. using demographic model selection.</title>
        <authorList>
            <person name="Kioukis A."/>
            <person name="Michalopoulou V.A."/>
            <person name="Briers L."/>
            <person name="Pirintsos S."/>
            <person name="Studholme D.J."/>
            <person name="Pavlidis P."/>
            <person name="Sarris P.F."/>
        </authorList>
    </citation>
    <scope>NUCLEOTIDE SEQUENCE [LARGE SCALE GENOMIC DNA]</scope>
    <source>
        <strain evidence="5">cv. PFS-1207/04</strain>
    </source>
</reference>
<feature type="compositionally biased region" description="Polar residues" evidence="1">
    <location>
        <begin position="172"/>
        <end position="199"/>
    </location>
</feature>
<feature type="region of interest" description="Disordered" evidence="1">
    <location>
        <begin position="1"/>
        <end position="30"/>
    </location>
</feature>
<dbReference type="InterPro" id="IPR002156">
    <property type="entry name" value="RNaseH_domain"/>
</dbReference>
<feature type="region of interest" description="Disordered" evidence="1">
    <location>
        <begin position="444"/>
        <end position="502"/>
    </location>
</feature>
<feature type="domain" description="GBF-interacting protein 1 N-terminal" evidence="2">
    <location>
        <begin position="24"/>
        <end position="82"/>
    </location>
</feature>
<dbReference type="Pfam" id="PF13456">
    <property type="entry name" value="RVT_3"/>
    <property type="match status" value="1"/>
</dbReference>
<feature type="compositionally biased region" description="Basic and acidic residues" evidence="1">
    <location>
        <begin position="69"/>
        <end position="87"/>
    </location>
</feature>
<feature type="compositionally biased region" description="Basic and acidic residues" evidence="1">
    <location>
        <begin position="457"/>
        <end position="472"/>
    </location>
</feature>
<evidence type="ECO:0000259" key="2">
    <source>
        <dbReference type="Pfam" id="PF06972"/>
    </source>
</evidence>
<accession>A0ABQ7BFD4</accession>
<dbReference type="InterPro" id="IPR009719">
    <property type="entry name" value="GIP1_N"/>
</dbReference>
<protein>
    <recommendedName>
        <fullName evidence="6">GBF-interacting protein 1 N-terminal domain-containing protein</fullName>
    </recommendedName>
</protein>
<feature type="region of interest" description="Disordered" evidence="1">
    <location>
        <begin position="691"/>
        <end position="751"/>
    </location>
</feature>
<feature type="compositionally biased region" description="Basic and acidic residues" evidence="1">
    <location>
        <begin position="304"/>
        <end position="328"/>
    </location>
</feature>
<dbReference type="SUPFAM" id="SSF46934">
    <property type="entry name" value="UBA-like"/>
    <property type="match status" value="1"/>
</dbReference>
<dbReference type="Proteomes" id="UP000266723">
    <property type="component" value="Unassembled WGS sequence"/>
</dbReference>
<sequence>MGGRGGGGGGGGGGGVSNAKAGGVPASSRKVVESLKEIVNCSDLEIYAMLVDCDMDPDETVSRLLSQDTFHEVKSKRDKKKETKDPAESWTRSTPNRGARSSGYDGYTTSRGGGNRFKSSERGSAQSVPANRRENGTRNHWAGSSSTPGVLGRQPPPNSDPTNSEVKKAQPAGSTEGVTSSSLPTPAYQSAWANANPGQRTMADIVKMGRPLHQKKNVAVPRSTETQECGSKAPLKDEWPSIEKQVVSYPTSSSLLKPAAESEVPVDQFSEPQHLNETPLDDVPVASPPASVSNRNLLDDDDARDSSEYEDENNKVEPHAFEENRGEDVSASVATGFEQLTIENEEDHETLIKEDKPPVIIPSHLQVHTSECSHLMFGSFGLGLGSGQASSGLNDSLEATKETEDNSSFRHPESDFYGEEEEQLTELKNAVTDEQTSYQIDSAARNYHASSDSETEEAARHEPPPLQEDHQYKFSSPPDYGFENSQQLNPPSETNPQMQSLDTFPNAMHQGIQDAREPDLHYSPFPTKYNNPTPSSLSGSMAEALRASSISPQNAMPSGAGEQAAALAQHLALNPYSHQPGMPLGHYGNLMSYPFMPQSYNPYMPSAFQQAFPSGNHHQSMLPQYKTQATAPPVPPPSAYGFGGGGSVLSSNFPLNSTSAPNSYEDVLSSQFRDSNHLASSLQQQNEHLAAWHQGQQSNSRVVPGSGYYSHQNQQPPGFRQAQLLQQPSQQQQQQHFGAHGYGSPYHSQAPMSLDHLHHQYQQQQNARDASKQTHQHGMIPRCENGVTNVWWDRWILDGVPRAPDYRQGSVVDLTLKVEDLIDQHSRSWNRALVYDTFARKDADIIMQLKPNLNHADEIVWGLTKNDVYSSKSGYDLLDTAEAEIWRNLQAITQVTVPPPVRYPQVWSEPPRDWVKCNIASAWVSNRSYSGAAWIVRDTAGSVLFHSRRSFSSLSTALMADLVSLKWSVEAMASLKIDKVTQLVSEIFQCLTLFSNWRLEHVEKEGNKVATLIASSVTSDLRLQSYVATGGPGWLQPLLVQEAVRISP</sequence>